<evidence type="ECO:0000313" key="8">
    <source>
        <dbReference type="EMBL" id="GIU45559.1"/>
    </source>
</evidence>
<feature type="domain" description="PPIase FKBP-type" evidence="7">
    <location>
        <begin position="71"/>
        <end position="156"/>
    </location>
</feature>
<dbReference type="PANTHER" id="PTHR43811:SF57">
    <property type="entry name" value="FKBP-TYPE PEPTIDYL-PROLYL CIS-TRANS ISOMERASE FKPA-RELATED"/>
    <property type="match status" value="1"/>
</dbReference>
<evidence type="ECO:0000313" key="9">
    <source>
        <dbReference type="Proteomes" id="UP000761574"/>
    </source>
</evidence>
<dbReference type="GO" id="GO:0016853">
    <property type="term" value="F:isomerase activity"/>
    <property type="evidence" value="ECO:0007669"/>
    <property type="project" value="UniProtKB-KW"/>
</dbReference>
<dbReference type="EC" id="5.2.1.8" evidence="6"/>
<evidence type="ECO:0000256" key="6">
    <source>
        <dbReference type="RuleBase" id="RU003915"/>
    </source>
</evidence>
<keyword evidence="9" id="KW-1185">Reference proteome</keyword>
<evidence type="ECO:0000256" key="2">
    <source>
        <dbReference type="ARBA" id="ARBA00006577"/>
    </source>
</evidence>
<dbReference type="Pfam" id="PF00254">
    <property type="entry name" value="FKBP_C"/>
    <property type="match status" value="1"/>
</dbReference>
<comment type="caution">
    <text evidence="8">The sequence shown here is derived from an EMBL/GenBank/DDBJ whole genome shotgun (WGS) entry which is preliminary data.</text>
</comment>
<evidence type="ECO:0000256" key="3">
    <source>
        <dbReference type="ARBA" id="ARBA00023110"/>
    </source>
</evidence>
<comment type="catalytic activity">
    <reaction evidence="1 5 6">
        <text>[protein]-peptidylproline (omega=180) = [protein]-peptidylproline (omega=0)</text>
        <dbReference type="Rhea" id="RHEA:16237"/>
        <dbReference type="Rhea" id="RHEA-COMP:10747"/>
        <dbReference type="Rhea" id="RHEA-COMP:10748"/>
        <dbReference type="ChEBI" id="CHEBI:83833"/>
        <dbReference type="ChEBI" id="CHEBI:83834"/>
        <dbReference type="EC" id="5.2.1.8"/>
    </reaction>
</comment>
<dbReference type="InterPro" id="IPR000774">
    <property type="entry name" value="PPIase_FKBP_N"/>
</dbReference>
<keyword evidence="4 5" id="KW-0413">Isomerase</keyword>
<evidence type="ECO:0000256" key="5">
    <source>
        <dbReference type="PROSITE-ProRule" id="PRU00277"/>
    </source>
</evidence>
<dbReference type="RefSeq" id="WP_110456023.1">
    <property type="nucleotide sequence ID" value="NZ_BPFB01000013.1"/>
</dbReference>
<dbReference type="EMBL" id="BPFB01000013">
    <property type="protein sequence ID" value="GIU45559.1"/>
    <property type="molecule type" value="Genomic_DNA"/>
</dbReference>
<sequence>MRVLLAVVVIAGVLFYFYTSMNNQKAAKENIEIGRQFLADNKNQPGVVETLSGLQYQVLAKGEGNAHPKASDTVTVHYHGTLIDGTVFDSSVERGEPIAFPLNRVIKGWTEGVQLMSVGDKYRFFIPSTLAYGNRSTGKIVGGSVLIFDVELISIDN</sequence>
<dbReference type="PANTHER" id="PTHR43811">
    <property type="entry name" value="FKBP-TYPE PEPTIDYL-PROLYL CIS-TRANS ISOMERASE FKPA"/>
    <property type="match status" value="1"/>
</dbReference>
<keyword evidence="3 5" id="KW-0697">Rotamase</keyword>
<name>A0ABQ4PDG3_9GAMM</name>
<comment type="similarity">
    <text evidence="2 6">Belongs to the FKBP-type PPIase family.</text>
</comment>
<dbReference type="Gene3D" id="3.10.50.40">
    <property type="match status" value="1"/>
</dbReference>
<dbReference type="Pfam" id="PF01346">
    <property type="entry name" value="FKBP_N"/>
    <property type="match status" value="1"/>
</dbReference>
<dbReference type="Proteomes" id="UP000761574">
    <property type="component" value="Unassembled WGS sequence"/>
</dbReference>
<evidence type="ECO:0000259" key="7">
    <source>
        <dbReference type="PROSITE" id="PS50059"/>
    </source>
</evidence>
<evidence type="ECO:0000256" key="4">
    <source>
        <dbReference type="ARBA" id="ARBA00023235"/>
    </source>
</evidence>
<protein>
    <recommendedName>
        <fullName evidence="6">Peptidyl-prolyl cis-trans isomerase</fullName>
        <ecNumber evidence="6">5.2.1.8</ecNumber>
    </recommendedName>
</protein>
<gene>
    <name evidence="8" type="primary">fklB_3</name>
    <name evidence="8" type="ORF">TUM4630_13930</name>
</gene>
<dbReference type="SUPFAM" id="SSF54534">
    <property type="entry name" value="FKBP-like"/>
    <property type="match status" value="1"/>
</dbReference>
<reference evidence="8 9" key="1">
    <citation type="submission" date="2021-05" db="EMBL/GenBank/DDBJ databases">
        <title>Molecular characterization for Shewanella algae harboring chromosomal blaOXA-55-like strains isolated from clinical and environment sample.</title>
        <authorList>
            <person name="Ohama Y."/>
            <person name="Aoki K."/>
            <person name="Harada S."/>
            <person name="Moriya K."/>
            <person name="Ishii Y."/>
            <person name="Tateda K."/>
        </authorList>
    </citation>
    <scope>NUCLEOTIDE SEQUENCE [LARGE SCALE GENOMIC DNA]</scope>
    <source>
        <strain evidence="8 9">LMG 23746</strain>
    </source>
</reference>
<dbReference type="PROSITE" id="PS50059">
    <property type="entry name" value="FKBP_PPIASE"/>
    <property type="match status" value="1"/>
</dbReference>
<dbReference type="InterPro" id="IPR046357">
    <property type="entry name" value="PPIase_dom_sf"/>
</dbReference>
<organism evidence="8 9">
    <name type="scientific">Shewanella algidipiscicola</name>
    <dbReference type="NCBI Taxonomy" id="614070"/>
    <lineage>
        <taxon>Bacteria</taxon>
        <taxon>Pseudomonadati</taxon>
        <taxon>Pseudomonadota</taxon>
        <taxon>Gammaproteobacteria</taxon>
        <taxon>Alteromonadales</taxon>
        <taxon>Shewanellaceae</taxon>
        <taxon>Shewanella</taxon>
    </lineage>
</organism>
<evidence type="ECO:0000256" key="1">
    <source>
        <dbReference type="ARBA" id="ARBA00000971"/>
    </source>
</evidence>
<accession>A0ABQ4PDG3</accession>
<dbReference type="InterPro" id="IPR001179">
    <property type="entry name" value="PPIase_FKBP_dom"/>
</dbReference>
<proteinExistence type="inferred from homology"/>